<evidence type="ECO:0000256" key="3">
    <source>
        <dbReference type="SAM" id="SignalP"/>
    </source>
</evidence>
<dbReference type="NCBIfam" id="NF046089">
    <property type="entry name" value="CD3337_EF1877"/>
    <property type="match status" value="1"/>
</dbReference>
<keyword evidence="2" id="KW-0812">Transmembrane</keyword>
<feature type="compositionally biased region" description="Polar residues" evidence="1">
    <location>
        <begin position="578"/>
        <end position="590"/>
    </location>
</feature>
<proteinExistence type="predicted"/>
<dbReference type="RefSeq" id="WP_188943745.1">
    <property type="nucleotide sequence ID" value="NZ_BMPN01000005.1"/>
</dbReference>
<keyword evidence="2" id="KW-0472">Membrane</keyword>
<feature type="compositionally biased region" description="Basic residues" evidence="1">
    <location>
        <begin position="669"/>
        <end position="681"/>
    </location>
</feature>
<reference evidence="5" key="1">
    <citation type="journal article" date="2019" name="Int. J. Syst. Evol. Microbiol.">
        <title>The Global Catalogue of Microorganisms (GCM) 10K type strain sequencing project: providing services to taxonomists for standard genome sequencing and annotation.</title>
        <authorList>
            <consortium name="The Broad Institute Genomics Platform"/>
            <consortium name="The Broad Institute Genome Sequencing Center for Infectious Disease"/>
            <person name="Wu L."/>
            <person name="Ma J."/>
        </authorList>
    </citation>
    <scope>NUCLEOTIDE SEQUENCE [LARGE SCALE GENOMIC DNA]</scope>
    <source>
        <strain evidence="5">JCM 30071</strain>
    </source>
</reference>
<keyword evidence="3" id="KW-0732">Signal</keyword>
<sequence length="681" mass="76592">MKLVKRSFLCMLVLLIFLIPASGVFAEYQDHGEYMSEPEVETQGGIELESSRFPIDRYTVNNEAEDDMIKGAFLGFSNAIFTFTGNIVVLVDTALQELFTLEPIDRFSGHINLISQSIYDTLRDYFGEMLFVFAVSYMLFLAVTKGTFQEVFRRSVLFLMVLLFGGFWMLNAGYFMSTFNNLSVEVQGYLLDAGNGLITMVDDDGVYEQANEIDQENPVSGTIGMMRNVYFDLALKRPYLIINYGETNEQVINDADAYSSEELPGGGDYNRVDRLLAYERTSDALEAKQDYINNFELRDYNNHSMAEGSVWTQLGQVLIGFLAAVFLAIPFLGLGILNFLLQLVALALAFFLPFALVISYIPQFAYSGFKVFLKLLTTFVVKAMLALVIVFVFTLTFVVDVMIPPEGFAMYLVNTVVLIALLLLLMKKRDAIVKLVTAGRVQSMDSGFMNNVQQRMVSPAIDKTAKAVSAFHPGAGRAIQQINRMQQSSTLSDGGGGKTPVSIHKKQRTPQPTSDDESSDSENHHSENQTFNGDGRTSQHEHVSKMNQEGVPFSDGEKRSSPEVVYFSDRKQRKTQHNQDTISIENTGFSDSKETDPVSDKEKVYPSKKNKLSNQSQKQQNNQPRKQQINQSQEQKIHSSERELKERETRNKSSARSAKLSVAPSRSSMVKRNKQVLRKKE</sequence>
<evidence type="ECO:0000256" key="1">
    <source>
        <dbReference type="SAM" id="MobiDB-lite"/>
    </source>
</evidence>
<accession>A0ABQ2DQ82</accession>
<feature type="signal peptide" evidence="3">
    <location>
        <begin position="1"/>
        <end position="26"/>
    </location>
</feature>
<name>A0ABQ2DQ82_9BACI</name>
<gene>
    <name evidence="4" type="primary">yddG</name>
    <name evidence="4" type="ORF">GCM10007111_31900</name>
</gene>
<feature type="compositionally biased region" description="Basic and acidic residues" evidence="1">
    <location>
        <begin position="635"/>
        <end position="651"/>
    </location>
</feature>
<keyword evidence="5" id="KW-1185">Reference proteome</keyword>
<protein>
    <submittedName>
        <fullName evidence="4">Membrane protein YddG</fullName>
    </submittedName>
</protein>
<feature type="region of interest" description="Disordered" evidence="1">
    <location>
        <begin position="486"/>
        <end position="681"/>
    </location>
</feature>
<dbReference type="InterPro" id="IPR058112">
    <property type="entry name" value="CD3337_EF1877-like"/>
</dbReference>
<dbReference type="EMBL" id="BMPN01000005">
    <property type="protein sequence ID" value="GGJ67642.1"/>
    <property type="molecule type" value="Genomic_DNA"/>
</dbReference>
<feature type="transmembrane region" description="Helical" evidence="2">
    <location>
        <begin position="408"/>
        <end position="426"/>
    </location>
</feature>
<feature type="compositionally biased region" description="Basic and acidic residues" evidence="1">
    <location>
        <begin position="591"/>
        <end position="605"/>
    </location>
</feature>
<feature type="transmembrane region" description="Helical" evidence="2">
    <location>
        <begin position="156"/>
        <end position="175"/>
    </location>
</feature>
<feature type="transmembrane region" description="Helical" evidence="2">
    <location>
        <begin position="314"/>
        <end position="333"/>
    </location>
</feature>
<organism evidence="4 5">
    <name type="scientific">Virgibacillus kapii</name>
    <dbReference type="NCBI Taxonomy" id="1638645"/>
    <lineage>
        <taxon>Bacteria</taxon>
        <taxon>Bacillati</taxon>
        <taxon>Bacillota</taxon>
        <taxon>Bacilli</taxon>
        <taxon>Bacillales</taxon>
        <taxon>Bacillaceae</taxon>
        <taxon>Virgibacillus</taxon>
    </lineage>
</organism>
<comment type="caution">
    <text evidence="4">The sequence shown here is derived from an EMBL/GenBank/DDBJ whole genome shotgun (WGS) entry which is preliminary data.</text>
</comment>
<dbReference type="Proteomes" id="UP000634435">
    <property type="component" value="Unassembled WGS sequence"/>
</dbReference>
<evidence type="ECO:0000313" key="5">
    <source>
        <dbReference type="Proteomes" id="UP000634435"/>
    </source>
</evidence>
<feature type="chain" id="PRO_5047521621" evidence="3">
    <location>
        <begin position="27"/>
        <end position="681"/>
    </location>
</feature>
<feature type="transmembrane region" description="Helical" evidence="2">
    <location>
        <begin position="125"/>
        <end position="144"/>
    </location>
</feature>
<feature type="transmembrane region" description="Helical" evidence="2">
    <location>
        <begin position="339"/>
        <end position="361"/>
    </location>
</feature>
<evidence type="ECO:0000256" key="2">
    <source>
        <dbReference type="SAM" id="Phobius"/>
    </source>
</evidence>
<keyword evidence="2" id="KW-1133">Transmembrane helix</keyword>
<evidence type="ECO:0000313" key="4">
    <source>
        <dbReference type="EMBL" id="GGJ67642.1"/>
    </source>
</evidence>
<feature type="compositionally biased region" description="Low complexity" evidence="1">
    <location>
        <begin position="612"/>
        <end position="631"/>
    </location>
</feature>
<feature type="transmembrane region" description="Helical" evidence="2">
    <location>
        <begin position="72"/>
        <end position="91"/>
    </location>
</feature>
<feature type="transmembrane region" description="Helical" evidence="2">
    <location>
        <begin position="373"/>
        <end position="396"/>
    </location>
</feature>